<gene>
    <name evidence="2" type="ORF">PSNMU_V1.4_AUG-EV-PASAV3_0112780</name>
</gene>
<feature type="region of interest" description="Disordered" evidence="1">
    <location>
        <begin position="252"/>
        <end position="273"/>
    </location>
</feature>
<dbReference type="InterPro" id="IPR019410">
    <property type="entry name" value="Methyltransf_16"/>
</dbReference>
<dbReference type="OrthoDB" id="73931at2759"/>
<dbReference type="SUPFAM" id="SSF53335">
    <property type="entry name" value="S-adenosyl-L-methionine-dependent methyltransferases"/>
    <property type="match status" value="1"/>
</dbReference>
<evidence type="ECO:0000313" key="2">
    <source>
        <dbReference type="EMBL" id="VEU44198.1"/>
    </source>
</evidence>
<accession>A0A448ZQ87</accession>
<evidence type="ECO:0000313" key="3">
    <source>
        <dbReference type="Proteomes" id="UP000291116"/>
    </source>
</evidence>
<feature type="compositionally biased region" description="Acidic residues" evidence="1">
    <location>
        <begin position="407"/>
        <end position="416"/>
    </location>
</feature>
<dbReference type="Pfam" id="PF10294">
    <property type="entry name" value="Methyltransf_16"/>
    <property type="match status" value="1"/>
</dbReference>
<proteinExistence type="predicted"/>
<dbReference type="PANTHER" id="PTHR14614">
    <property type="entry name" value="HEPATOCELLULAR CARCINOMA-ASSOCIATED ANTIGEN"/>
    <property type="match status" value="1"/>
</dbReference>
<feature type="region of interest" description="Disordered" evidence="1">
    <location>
        <begin position="337"/>
        <end position="360"/>
    </location>
</feature>
<evidence type="ECO:0000256" key="1">
    <source>
        <dbReference type="SAM" id="MobiDB-lite"/>
    </source>
</evidence>
<reference evidence="2 3" key="1">
    <citation type="submission" date="2019-01" db="EMBL/GenBank/DDBJ databases">
        <authorList>
            <person name="Ferrante I. M."/>
        </authorList>
    </citation>
    <scope>NUCLEOTIDE SEQUENCE [LARGE SCALE GENOMIC DNA]</scope>
    <source>
        <strain evidence="2 3">B856</strain>
    </source>
</reference>
<name>A0A448ZQ87_9STRA</name>
<protein>
    <submittedName>
        <fullName evidence="2">Uncharacterized protein</fullName>
    </submittedName>
</protein>
<feature type="region of interest" description="Disordered" evidence="1">
    <location>
        <begin position="396"/>
        <end position="425"/>
    </location>
</feature>
<sequence length="442" mass="48720">MSADSQLGQSQKDNDVAISSDVAEEEYWPAPPLLTGHKIHTIRFGGSGASRHGNVAGNGRDQDHGRVLRYKSMSSEALTPLDMTYSDGNDALGDDEFYDGTGNLMWMAAVCFGHLVAKNAEPLRNYLPRTRHGSEKAYGDRQHRTRQRQRHRVCELGCGTGGAGISLLLFSNPSQNGVNGMEESDSRETTTVGTNKIAVEKSDDGDIDGCCHVVFTDNDRESLELCKSNCELNGLDERDYSHRLLWWGPQDQNQQENREEEESPLQSTPLEQHSFDTVLATDVVYDLKMIAPLFQTVEFLLRKPVRQGCDKPSAEGSEGGHLILSHVPRFCIPRQDRDEAGVEPGNESCGDGDGDSDEPGEAFLELERFIRSEAGKVGLSLVETIRPHTVLSEDDLAAAGTGCDGTRDDDDDDNDNDSMQQLTPAQMKEAHAVVFVFRQMQD</sequence>
<dbReference type="InterPro" id="IPR029063">
    <property type="entry name" value="SAM-dependent_MTases_sf"/>
</dbReference>
<dbReference type="AlphaFoldDB" id="A0A448ZQ87"/>
<feature type="compositionally biased region" description="Acidic residues" evidence="1">
    <location>
        <begin position="350"/>
        <end position="360"/>
    </location>
</feature>
<dbReference type="Proteomes" id="UP000291116">
    <property type="component" value="Unassembled WGS sequence"/>
</dbReference>
<dbReference type="Gene3D" id="3.40.50.150">
    <property type="entry name" value="Vaccinia Virus protein VP39"/>
    <property type="match status" value="1"/>
</dbReference>
<dbReference type="EMBL" id="CAACVS010000627">
    <property type="protein sequence ID" value="VEU44198.1"/>
    <property type="molecule type" value="Genomic_DNA"/>
</dbReference>
<keyword evidence="3" id="KW-1185">Reference proteome</keyword>
<organism evidence="2 3">
    <name type="scientific">Pseudo-nitzschia multistriata</name>
    <dbReference type="NCBI Taxonomy" id="183589"/>
    <lineage>
        <taxon>Eukaryota</taxon>
        <taxon>Sar</taxon>
        <taxon>Stramenopiles</taxon>
        <taxon>Ochrophyta</taxon>
        <taxon>Bacillariophyta</taxon>
        <taxon>Bacillariophyceae</taxon>
        <taxon>Bacillariophycidae</taxon>
        <taxon>Bacillariales</taxon>
        <taxon>Bacillariaceae</taxon>
        <taxon>Pseudo-nitzschia</taxon>
    </lineage>
</organism>